<feature type="domain" description="HMA" evidence="1">
    <location>
        <begin position="1"/>
        <end position="64"/>
    </location>
</feature>
<gene>
    <name evidence="2" type="ORF">HXK00_03620</name>
</gene>
<dbReference type="GO" id="GO:0046872">
    <property type="term" value="F:metal ion binding"/>
    <property type="evidence" value="ECO:0007669"/>
    <property type="project" value="InterPro"/>
</dbReference>
<dbReference type="EMBL" id="JABZFV010000057">
    <property type="protein sequence ID" value="MBF0934719.1"/>
    <property type="molecule type" value="Genomic_DNA"/>
</dbReference>
<dbReference type="PROSITE" id="PS50846">
    <property type="entry name" value="HMA_2"/>
    <property type="match status" value="1"/>
</dbReference>
<sequence length="66" mass="6918">MEKTYLVEAMKCGGCAKNIENLLSQVAGVQAVTSDLASKSVTVTGQIDQASLQEALAQTKYVLAAK</sequence>
<protein>
    <submittedName>
        <fullName evidence="2">Heavy-metal-associated domain-containing protein</fullName>
    </submittedName>
</protein>
<evidence type="ECO:0000259" key="1">
    <source>
        <dbReference type="PROSITE" id="PS50846"/>
    </source>
</evidence>
<proteinExistence type="predicted"/>
<evidence type="ECO:0000313" key="2">
    <source>
        <dbReference type="EMBL" id="MBF0934719.1"/>
    </source>
</evidence>
<organism evidence="2 3">
    <name type="scientific">Abiotrophia defectiva</name>
    <name type="common">Streptococcus defectivus</name>
    <dbReference type="NCBI Taxonomy" id="46125"/>
    <lineage>
        <taxon>Bacteria</taxon>
        <taxon>Bacillati</taxon>
        <taxon>Bacillota</taxon>
        <taxon>Bacilli</taxon>
        <taxon>Lactobacillales</taxon>
        <taxon>Aerococcaceae</taxon>
        <taxon>Abiotrophia</taxon>
    </lineage>
</organism>
<name>A0A929MP42_ABIDE</name>
<dbReference type="InterPro" id="IPR036163">
    <property type="entry name" value="HMA_dom_sf"/>
</dbReference>
<dbReference type="InterPro" id="IPR006121">
    <property type="entry name" value="HMA_dom"/>
</dbReference>
<reference evidence="2" key="1">
    <citation type="submission" date="2020-04" db="EMBL/GenBank/DDBJ databases">
        <title>Deep metagenomics examines the oral microbiome during advanced dental caries in children, revealing novel taxa and co-occurrences with host molecules.</title>
        <authorList>
            <person name="Baker J.L."/>
            <person name="Morton J.T."/>
            <person name="Dinis M."/>
            <person name="Alvarez R."/>
            <person name="Tran N.C."/>
            <person name="Knight R."/>
            <person name="Edlund A."/>
        </authorList>
    </citation>
    <scope>NUCLEOTIDE SEQUENCE</scope>
    <source>
        <strain evidence="2">JCVI_23_bin.16</strain>
    </source>
</reference>
<dbReference type="Pfam" id="PF00403">
    <property type="entry name" value="HMA"/>
    <property type="match status" value="1"/>
</dbReference>
<dbReference type="Proteomes" id="UP000757900">
    <property type="component" value="Unassembled WGS sequence"/>
</dbReference>
<dbReference type="SUPFAM" id="SSF55008">
    <property type="entry name" value="HMA, heavy metal-associated domain"/>
    <property type="match status" value="1"/>
</dbReference>
<accession>A0A929MP42</accession>
<comment type="caution">
    <text evidence="2">The sequence shown here is derived from an EMBL/GenBank/DDBJ whole genome shotgun (WGS) entry which is preliminary data.</text>
</comment>
<dbReference type="AlphaFoldDB" id="A0A929MP42"/>
<dbReference type="CDD" id="cd00371">
    <property type="entry name" value="HMA"/>
    <property type="match status" value="1"/>
</dbReference>
<dbReference type="Gene3D" id="3.30.70.100">
    <property type="match status" value="1"/>
</dbReference>
<evidence type="ECO:0000313" key="3">
    <source>
        <dbReference type="Proteomes" id="UP000757900"/>
    </source>
</evidence>